<accession>A0A7S9DYX9</accession>
<evidence type="ECO:0000313" key="3">
    <source>
        <dbReference type="Proteomes" id="UP000595095"/>
    </source>
</evidence>
<gene>
    <name evidence="2" type="ORF">IT774_04955</name>
</gene>
<protein>
    <submittedName>
        <fullName evidence="2">Uncharacterized protein</fullName>
    </submittedName>
</protein>
<reference evidence="2 3" key="1">
    <citation type="submission" date="2020-11" db="EMBL/GenBank/DDBJ databases">
        <title>Complete genome sequence for Salinimonas sp. strain G2-b.</title>
        <authorList>
            <person name="Park S.-J."/>
        </authorList>
    </citation>
    <scope>NUCLEOTIDE SEQUENCE [LARGE SCALE GENOMIC DNA]</scope>
    <source>
        <strain evidence="2 3">G2-b</strain>
    </source>
</reference>
<dbReference type="Proteomes" id="UP000595095">
    <property type="component" value="Chromosome"/>
</dbReference>
<dbReference type="RefSeq" id="WP_195811600.1">
    <property type="nucleotide sequence ID" value="NZ_CP064795.1"/>
</dbReference>
<feature type="transmembrane region" description="Helical" evidence="1">
    <location>
        <begin position="36"/>
        <end position="56"/>
    </location>
</feature>
<keyword evidence="1" id="KW-0812">Transmembrane</keyword>
<evidence type="ECO:0000256" key="1">
    <source>
        <dbReference type="SAM" id="Phobius"/>
    </source>
</evidence>
<proteinExistence type="predicted"/>
<keyword evidence="1" id="KW-0472">Membrane</keyword>
<keyword evidence="3" id="KW-1185">Reference proteome</keyword>
<keyword evidence="1" id="KW-1133">Transmembrane helix</keyword>
<dbReference type="AlphaFoldDB" id="A0A7S9DYX9"/>
<name>A0A7S9DYX9_9ALTE</name>
<dbReference type="EMBL" id="CP064795">
    <property type="protein sequence ID" value="QPG06524.1"/>
    <property type="molecule type" value="Genomic_DNA"/>
</dbReference>
<evidence type="ECO:0000313" key="2">
    <source>
        <dbReference type="EMBL" id="QPG06524.1"/>
    </source>
</evidence>
<organism evidence="2 3">
    <name type="scientific">Salinimonas marina</name>
    <dbReference type="NCBI Taxonomy" id="2785918"/>
    <lineage>
        <taxon>Bacteria</taxon>
        <taxon>Pseudomonadati</taxon>
        <taxon>Pseudomonadota</taxon>
        <taxon>Gammaproteobacteria</taxon>
        <taxon>Alteromonadales</taxon>
        <taxon>Alteromonadaceae</taxon>
        <taxon>Alteromonas/Salinimonas group</taxon>
        <taxon>Salinimonas</taxon>
    </lineage>
</organism>
<dbReference type="KEGG" id="smaa:IT774_04955"/>
<sequence length="165" mass="18720">MLQGNNYGLQALLIVRALYEKDFPVLKKFLANNENIIQWLAGFGLPIALIISSWLVSTSIENTKVDTEYVKIAVSILSKDTNTSGTLRTLQATTDKEAMRLWAIRVLDAKSPVKLTRQEKHAFVKEGIDLNDFKSISMENSERTLLKMKNLIREKNDEIPVQPKD</sequence>